<dbReference type="AlphaFoldDB" id="A0AAP0HMX8"/>
<gene>
    <name evidence="2" type="ORF">Scep_026147</name>
</gene>
<dbReference type="Proteomes" id="UP001419268">
    <property type="component" value="Unassembled WGS sequence"/>
</dbReference>
<feature type="compositionally biased region" description="Basic and acidic residues" evidence="1">
    <location>
        <begin position="42"/>
        <end position="63"/>
    </location>
</feature>
<organism evidence="2 3">
    <name type="scientific">Stephania cephalantha</name>
    <dbReference type="NCBI Taxonomy" id="152367"/>
    <lineage>
        <taxon>Eukaryota</taxon>
        <taxon>Viridiplantae</taxon>
        <taxon>Streptophyta</taxon>
        <taxon>Embryophyta</taxon>
        <taxon>Tracheophyta</taxon>
        <taxon>Spermatophyta</taxon>
        <taxon>Magnoliopsida</taxon>
        <taxon>Ranunculales</taxon>
        <taxon>Menispermaceae</taxon>
        <taxon>Menispermoideae</taxon>
        <taxon>Cissampelideae</taxon>
        <taxon>Stephania</taxon>
    </lineage>
</organism>
<name>A0AAP0HMX8_9MAGN</name>
<evidence type="ECO:0000313" key="2">
    <source>
        <dbReference type="EMBL" id="KAK9094678.1"/>
    </source>
</evidence>
<evidence type="ECO:0000256" key="1">
    <source>
        <dbReference type="SAM" id="MobiDB-lite"/>
    </source>
</evidence>
<comment type="caution">
    <text evidence="2">The sequence shown here is derived from an EMBL/GenBank/DDBJ whole genome shotgun (WGS) entry which is preliminary data.</text>
</comment>
<reference evidence="2 3" key="1">
    <citation type="submission" date="2024-01" db="EMBL/GenBank/DDBJ databases">
        <title>Genome assemblies of Stephania.</title>
        <authorList>
            <person name="Yang L."/>
        </authorList>
    </citation>
    <scope>NUCLEOTIDE SEQUENCE [LARGE SCALE GENOMIC DNA]</scope>
    <source>
        <strain evidence="2">JXDWG</strain>
        <tissue evidence="2">Leaf</tissue>
    </source>
</reference>
<proteinExistence type="predicted"/>
<feature type="compositionally biased region" description="Basic residues" evidence="1">
    <location>
        <begin position="130"/>
        <end position="140"/>
    </location>
</feature>
<feature type="compositionally biased region" description="Polar residues" evidence="1">
    <location>
        <begin position="81"/>
        <end position="92"/>
    </location>
</feature>
<keyword evidence="3" id="KW-1185">Reference proteome</keyword>
<feature type="region of interest" description="Disordered" evidence="1">
    <location>
        <begin position="1"/>
        <end position="118"/>
    </location>
</feature>
<feature type="compositionally biased region" description="Basic and acidic residues" evidence="1">
    <location>
        <begin position="1"/>
        <end position="19"/>
    </location>
</feature>
<feature type="compositionally biased region" description="Basic and acidic residues" evidence="1">
    <location>
        <begin position="99"/>
        <end position="114"/>
    </location>
</feature>
<accession>A0AAP0HMX8</accession>
<protein>
    <submittedName>
        <fullName evidence="2">Uncharacterized protein</fullName>
    </submittedName>
</protein>
<feature type="region of interest" description="Disordered" evidence="1">
    <location>
        <begin position="130"/>
        <end position="160"/>
    </location>
</feature>
<evidence type="ECO:0000313" key="3">
    <source>
        <dbReference type="Proteomes" id="UP001419268"/>
    </source>
</evidence>
<feature type="compositionally biased region" description="Basic and acidic residues" evidence="1">
    <location>
        <begin position="150"/>
        <end position="160"/>
    </location>
</feature>
<dbReference type="EMBL" id="JBBNAG010000011">
    <property type="protein sequence ID" value="KAK9094678.1"/>
    <property type="molecule type" value="Genomic_DNA"/>
</dbReference>
<sequence>MKEENSGRRNAKTIREQRLGSRAVQLGSRGRPGSKGATVRRRREDDQGAEARGEQRREGEASARCRGMRTTASRGVMVRNMTRSRGVSQTKVPQLLDGDAGRPRRRREDEQRREGRGRRWIREDDDVKVRGVRGRRRRSRGATTRMTTTADRRLKDDDGS</sequence>